<reference evidence="2 3" key="1">
    <citation type="submission" date="2024-02" db="EMBL/GenBank/DDBJ databases">
        <authorList>
            <person name="Chen Y."/>
            <person name="Shah S."/>
            <person name="Dougan E. K."/>
            <person name="Thang M."/>
            <person name="Chan C."/>
        </authorList>
    </citation>
    <scope>NUCLEOTIDE SEQUENCE [LARGE SCALE GENOMIC DNA]</scope>
</reference>
<gene>
    <name evidence="2" type="ORF">CCMP2556_LOCUS4666</name>
</gene>
<sequence>MQRQLADLPSAEAKPAEASTTTESTHENSTETSVSEASHLPTGPPTDGPQTASRTVASEMAKAVEAAAHECLASGSTDQALVRILKRSVAQTPLMIASPAERALKKALDVALLMGFSEDQLKQAFTRAGVALPSDDGNPLFCASLCSKKKVSACDGCSLQQCATGDFYVENALCEMSEDEDRCIQGTRFSCNVSCAHEQVEADEEKLAPDVFCRSLCAKKAVVHCSALLDEDCKSDRFYTETRQGFVLCAWDEDERNCGIGRQVQPCRQLDSCETTSSSTEGIRNSTTPTTTAAKTISSDSNARLGDFASAQMRLAHGGCPTEDCQEEVNSAKCDSSEWKLTGKCRCHCKKYRPNIVMILANSMGFNDFFDSTDLTASAWPYVTSILPESIRLNSSYAEVASAPSRASFLTGRWQQHLLPAETPSLSVEQAFGSKGWSPLGVSHHRQLGSTAGAFSQGAERTVAQKLNAAGYKLYH</sequence>
<dbReference type="EMBL" id="CAXAMN010001936">
    <property type="protein sequence ID" value="CAK8996958.1"/>
    <property type="molecule type" value="Genomic_DNA"/>
</dbReference>
<name>A0ABP0I302_9DINO</name>
<dbReference type="InterPro" id="IPR017850">
    <property type="entry name" value="Alkaline_phosphatase_core_sf"/>
</dbReference>
<feature type="region of interest" description="Disordered" evidence="1">
    <location>
        <begin position="1"/>
        <end position="53"/>
    </location>
</feature>
<dbReference type="Gene3D" id="3.40.720.10">
    <property type="entry name" value="Alkaline Phosphatase, subunit A"/>
    <property type="match status" value="1"/>
</dbReference>
<protein>
    <submittedName>
        <fullName evidence="2">Uncharacterized protein</fullName>
    </submittedName>
</protein>
<evidence type="ECO:0000313" key="2">
    <source>
        <dbReference type="EMBL" id="CAK8996958.1"/>
    </source>
</evidence>
<proteinExistence type="predicted"/>
<evidence type="ECO:0000256" key="1">
    <source>
        <dbReference type="SAM" id="MobiDB-lite"/>
    </source>
</evidence>
<feature type="compositionally biased region" description="Low complexity" evidence="1">
    <location>
        <begin position="10"/>
        <end position="23"/>
    </location>
</feature>
<dbReference type="SUPFAM" id="SSF53649">
    <property type="entry name" value="Alkaline phosphatase-like"/>
    <property type="match status" value="1"/>
</dbReference>
<organism evidence="2 3">
    <name type="scientific">Durusdinium trenchii</name>
    <dbReference type="NCBI Taxonomy" id="1381693"/>
    <lineage>
        <taxon>Eukaryota</taxon>
        <taxon>Sar</taxon>
        <taxon>Alveolata</taxon>
        <taxon>Dinophyceae</taxon>
        <taxon>Suessiales</taxon>
        <taxon>Symbiodiniaceae</taxon>
        <taxon>Durusdinium</taxon>
    </lineage>
</organism>
<dbReference type="Proteomes" id="UP001642484">
    <property type="component" value="Unassembled WGS sequence"/>
</dbReference>
<accession>A0ABP0I302</accession>
<comment type="caution">
    <text evidence="2">The sequence shown here is derived from an EMBL/GenBank/DDBJ whole genome shotgun (WGS) entry which is preliminary data.</text>
</comment>
<evidence type="ECO:0000313" key="3">
    <source>
        <dbReference type="Proteomes" id="UP001642484"/>
    </source>
</evidence>
<keyword evidence="3" id="KW-1185">Reference proteome</keyword>